<dbReference type="RefSeq" id="WP_183466511.1">
    <property type="nucleotide sequence ID" value="NZ_JACHVU010000001.1"/>
</dbReference>
<feature type="compositionally biased region" description="Acidic residues" evidence="1">
    <location>
        <begin position="67"/>
        <end position="87"/>
    </location>
</feature>
<name>A0A839Q1H3_MYCIR</name>
<accession>A0A839Q1H3</accession>
<protein>
    <submittedName>
        <fullName evidence="4">Uncharacterized protein</fullName>
    </submittedName>
</protein>
<keyword evidence="2" id="KW-0812">Transmembrane</keyword>
<keyword evidence="2" id="KW-0472">Membrane</keyword>
<feature type="region of interest" description="Disordered" evidence="1">
    <location>
        <begin position="181"/>
        <end position="216"/>
    </location>
</feature>
<feature type="region of interest" description="Disordered" evidence="1">
    <location>
        <begin position="231"/>
        <end position="258"/>
    </location>
</feature>
<feature type="compositionally biased region" description="Low complexity" evidence="1">
    <location>
        <begin position="28"/>
        <end position="45"/>
    </location>
</feature>
<feature type="compositionally biased region" description="Gly residues" evidence="1">
    <location>
        <begin position="203"/>
        <end position="215"/>
    </location>
</feature>
<keyword evidence="2" id="KW-1133">Transmembrane helix</keyword>
<dbReference type="Proteomes" id="UP000550501">
    <property type="component" value="Unassembled WGS sequence"/>
</dbReference>
<feature type="region of interest" description="Disordered" evidence="1">
    <location>
        <begin position="28"/>
        <end position="126"/>
    </location>
</feature>
<evidence type="ECO:0000313" key="5">
    <source>
        <dbReference type="Proteomes" id="UP000550501"/>
    </source>
</evidence>
<keyword evidence="3" id="KW-0732">Signal</keyword>
<feature type="signal peptide" evidence="3">
    <location>
        <begin position="1"/>
        <end position="32"/>
    </location>
</feature>
<evidence type="ECO:0000256" key="2">
    <source>
        <dbReference type="SAM" id="Phobius"/>
    </source>
</evidence>
<evidence type="ECO:0000256" key="1">
    <source>
        <dbReference type="SAM" id="MobiDB-lite"/>
    </source>
</evidence>
<comment type="caution">
    <text evidence="4">The sequence shown here is derived from an EMBL/GenBank/DDBJ whole genome shotgun (WGS) entry which is preliminary data.</text>
</comment>
<reference evidence="4 5" key="1">
    <citation type="submission" date="2020-08" db="EMBL/GenBank/DDBJ databases">
        <title>The Agave Microbiome: Exploring the role of microbial communities in plant adaptations to desert environments.</title>
        <authorList>
            <person name="Partida-Martinez L.P."/>
        </authorList>
    </citation>
    <scope>NUCLEOTIDE SEQUENCE [LARGE SCALE GENOMIC DNA]</scope>
    <source>
        <strain evidence="4 5">AT2.18</strain>
    </source>
</reference>
<sequence>MVGPALRSLAVAGALTLTWVAGGVPLAAPAVAQPGDSGASSQGTDDPGDTGGEDSGGTDPAPNEPEAPSEPDDPSEGSPAEDPDDAEAPAPSDPEPEGGGGSTVDPGRDDPADPPPMRAPAPRVSDFSGTITIPWFRLPAPGEIPAGSWPSASTFYTTVAIPVPTLTDFLEALRVVPAPQPAPGPAFRTQEEAPVADATSGTTTGGGGGGGGGMSGPVVFRAPLVTVPRSTTVAGRPTKLPPGSPATAVAPGVTQPGVAGVPTPAIRGSVRPTPGVTAPLPATPASGLAPRTSVSARGVTQTTVAEIAVVAVPGVAGLLFLTFSGGMIGYRQANSVRYVRTAGAERFLP</sequence>
<evidence type="ECO:0000256" key="3">
    <source>
        <dbReference type="SAM" id="SignalP"/>
    </source>
</evidence>
<dbReference type="AlphaFoldDB" id="A0A839Q1H3"/>
<proteinExistence type="predicted"/>
<organism evidence="4 5">
    <name type="scientific">Mycolicibacterium iranicum</name>
    <name type="common">Mycobacterium iranicum</name>
    <dbReference type="NCBI Taxonomy" id="912594"/>
    <lineage>
        <taxon>Bacteria</taxon>
        <taxon>Bacillati</taxon>
        <taxon>Actinomycetota</taxon>
        <taxon>Actinomycetes</taxon>
        <taxon>Mycobacteriales</taxon>
        <taxon>Mycobacteriaceae</taxon>
        <taxon>Mycolicibacterium</taxon>
    </lineage>
</organism>
<dbReference type="EMBL" id="JACHVU010000001">
    <property type="protein sequence ID" value="MBB2989273.1"/>
    <property type="molecule type" value="Genomic_DNA"/>
</dbReference>
<feature type="chain" id="PRO_5039232871" evidence="3">
    <location>
        <begin position="33"/>
        <end position="349"/>
    </location>
</feature>
<evidence type="ECO:0000313" key="4">
    <source>
        <dbReference type="EMBL" id="MBB2989273.1"/>
    </source>
</evidence>
<feature type="compositionally biased region" description="Low complexity" evidence="1">
    <location>
        <begin position="57"/>
        <end position="66"/>
    </location>
</feature>
<feature type="transmembrane region" description="Helical" evidence="2">
    <location>
        <begin position="307"/>
        <end position="330"/>
    </location>
</feature>
<keyword evidence="5" id="KW-1185">Reference proteome</keyword>
<gene>
    <name evidence="4" type="ORF">FHR72_000730</name>
</gene>